<accession>A0A9E5DB91</accession>
<dbReference type="EMBL" id="JAGSOI010000009">
    <property type="protein sequence ID" value="MCM1986128.1"/>
    <property type="molecule type" value="Genomic_DNA"/>
</dbReference>
<dbReference type="SUPFAM" id="SSF52172">
    <property type="entry name" value="CheY-like"/>
    <property type="match status" value="1"/>
</dbReference>
<evidence type="ECO:0000259" key="4">
    <source>
        <dbReference type="PROSITE" id="PS50112"/>
    </source>
</evidence>
<evidence type="ECO:0000259" key="5">
    <source>
        <dbReference type="PROSITE" id="PS50113"/>
    </source>
</evidence>
<gene>
    <name evidence="6" type="ORF">KDK67_03740</name>
</gene>
<dbReference type="InterPro" id="IPR035965">
    <property type="entry name" value="PAS-like_dom_sf"/>
</dbReference>
<reference evidence="6" key="1">
    <citation type="journal article" date="2021" name="mSystems">
        <title>Bacteria and Archaea Synergistically Convert Glycine Betaine to Biogenic Methane in the Formosa Cold Seep of the South China Sea.</title>
        <authorList>
            <person name="Li L."/>
            <person name="Zhang W."/>
            <person name="Zhang S."/>
            <person name="Song L."/>
            <person name="Sun Q."/>
            <person name="Zhang H."/>
            <person name="Xiang H."/>
            <person name="Dong X."/>
        </authorList>
    </citation>
    <scope>NUCLEOTIDE SEQUENCE</scope>
    <source>
        <strain evidence="6">LLY</strain>
    </source>
</reference>
<keyword evidence="7" id="KW-1185">Reference proteome</keyword>
<dbReference type="InterPro" id="IPR001789">
    <property type="entry name" value="Sig_transdc_resp-reg_receiver"/>
</dbReference>
<dbReference type="PROSITE" id="PS50110">
    <property type="entry name" value="RESPONSE_REGULATORY"/>
    <property type="match status" value="1"/>
</dbReference>
<dbReference type="RefSeq" id="WP_250867495.1">
    <property type="nucleotide sequence ID" value="NZ_JAGSOI010000009.1"/>
</dbReference>
<dbReference type="Gene3D" id="3.30.450.20">
    <property type="entry name" value="PAS domain"/>
    <property type="match status" value="1"/>
</dbReference>
<dbReference type="InterPro" id="IPR050595">
    <property type="entry name" value="Bact_response_regulator"/>
</dbReference>
<feature type="domain" description="Response regulatory" evidence="3">
    <location>
        <begin position="8"/>
        <end position="124"/>
    </location>
</feature>
<evidence type="ECO:0000313" key="7">
    <source>
        <dbReference type="Proteomes" id="UP001056766"/>
    </source>
</evidence>
<dbReference type="PROSITE" id="PS50112">
    <property type="entry name" value="PAS"/>
    <property type="match status" value="1"/>
</dbReference>
<feature type="domain" description="PAC" evidence="5">
    <location>
        <begin position="214"/>
        <end position="266"/>
    </location>
</feature>
<dbReference type="InterPro" id="IPR000014">
    <property type="entry name" value="PAS"/>
</dbReference>
<dbReference type="InterPro" id="IPR013767">
    <property type="entry name" value="PAS_fold"/>
</dbReference>
<dbReference type="SUPFAM" id="SSF55785">
    <property type="entry name" value="PYP-like sensor domain (PAS domain)"/>
    <property type="match status" value="1"/>
</dbReference>
<dbReference type="CDD" id="cd17534">
    <property type="entry name" value="REC_DC-like"/>
    <property type="match status" value="1"/>
</dbReference>
<dbReference type="PANTHER" id="PTHR44591:SF3">
    <property type="entry name" value="RESPONSE REGULATORY DOMAIN-CONTAINING PROTEIN"/>
    <property type="match status" value="1"/>
</dbReference>
<protein>
    <submittedName>
        <fullName evidence="6">Response regulator</fullName>
    </submittedName>
</protein>
<dbReference type="CDD" id="cd00130">
    <property type="entry name" value="PAS"/>
    <property type="match status" value="1"/>
</dbReference>
<proteinExistence type="predicted"/>
<sequence>MAENDRIRILVVDDEPDNVELLTAYLSYDYDIVPAYSGNEALQILADSEQVYPDLVLMDIMLKDGMDGVEAANQIHIKYEIPVVYITAYADDSIMQRAKLTEPFGYILKPFEESELRTNIGIALYKHKMESKLKESQKWLTAILNNTGDAMIATDKDGLIKFINPFAEALLGRKQMDILGKPLNDVFCVESEEPGVTVDDPVKKVIREGMFYGLANQTLLVTKDDTRVPVDIIGSPIKGENEDVMGILITFCDISDRKRIENLIYSKASESGF</sequence>
<organism evidence="6 7">
    <name type="scientific">Methanococcoides seepicolus</name>
    <dbReference type="NCBI Taxonomy" id="2828780"/>
    <lineage>
        <taxon>Archaea</taxon>
        <taxon>Methanobacteriati</taxon>
        <taxon>Methanobacteriota</taxon>
        <taxon>Stenosarchaea group</taxon>
        <taxon>Methanomicrobia</taxon>
        <taxon>Methanosarcinales</taxon>
        <taxon>Methanosarcinaceae</taxon>
        <taxon>Methanococcoides</taxon>
    </lineage>
</organism>
<evidence type="ECO:0000256" key="2">
    <source>
        <dbReference type="PROSITE-ProRule" id="PRU00169"/>
    </source>
</evidence>
<dbReference type="Gene3D" id="3.40.50.2300">
    <property type="match status" value="1"/>
</dbReference>
<evidence type="ECO:0000256" key="1">
    <source>
        <dbReference type="ARBA" id="ARBA00022553"/>
    </source>
</evidence>
<dbReference type="InterPro" id="IPR000700">
    <property type="entry name" value="PAS-assoc_C"/>
</dbReference>
<dbReference type="Proteomes" id="UP001056766">
    <property type="component" value="Unassembled WGS sequence"/>
</dbReference>
<dbReference type="Pfam" id="PF00072">
    <property type="entry name" value="Response_reg"/>
    <property type="match status" value="1"/>
</dbReference>
<dbReference type="SMART" id="SM00448">
    <property type="entry name" value="REC"/>
    <property type="match status" value="1"/>
</dbReference>
<feature type="modified residue" description="4-aspartylphosphate" evidence="2">
    <location>
        <position position="59"/>
    </location>
</feature>
<dbReference type="NCBIfam" id="TIGR00229">
    <property type="entry name" value="sensory_box"/>
    <property type="match status" value="1"/>
</dbReference>
<feature type="domain" description="PAS" evidence="4">
    <location>
        <begin position="136"/>
        <end position="209"/>
    </location>
</feature>
<reference evidence="6" key="2">
    <citation type="submission" date="2021-04" db="EMBL/GenBank/DDBJ databases">
        <authorList>
            <person name="Dong X."/>
        </authorList>
    </citation>
    <scope>NUCLEOTIDE SEQUENCE</scope>
    <source>
        <strain evidence="6">LLY</strain>
    </source>
</reference>
<dbReference type="InterPro" id="IPR011006">
    <property type="entry name" value="CheY-like_superfamily"/>
</dbReference>
<name>A0A9E5DB91_9EURY</name>
<dbReference type="AlphaFoldDB" id="A0A9E5DB91"/>
<evidence type="ECO:0000313" key="6">
    <source>
        <dbReference type="EMBL" id="MCM1986128.1"/>
    </source>
</evidence>
<evidence type="ECO:0000259" key="3">
    <source>
        <dbReference type="PROSITE" id="PS50110"/>
    </source>
</evidence>
<dbReference type="GO" id="GO:0000160">
    <property type="term" value="P:phosphorelay signal transduction system"/>
    <property type="evidence" value="ECO:0007669"/>
    <property type="project" value="InterPro"/>
</dbReference>
<comment type="caution">
    <text evidence="6">The sequence shown here is derived from an EMBL/GenBank/DDBJ whole genome shotgun (WGS) entry which is preliminary data.</text>
</comment>
<keyword evidence="1 2" id="KW-0597">Phosphoprotein</keyword>
<dbReference type="PANTHER" id="PTHR44591">
    <property type="entry name" value="STRESS RESPONSE REGULATOR PROTEIN 1"/>
    <property type="match status" value="1"/>
</dbReference>
<dbReference type="PROSITE" id="PS50113">
    <property type="entry name" value="PAC"/>
    <property type="match status" value="1"/>
</dbReference>
<dbReference type="Pfam" id="PF00989">
    <property type="entry name" value="PAS"/>
    <property type="match status" value="1"/>
</dbReference>
<dbReference type="SMART" id="SM00091">
    <property type="entry name" value="PAS"/>
    <property type="match status" value="1"/>
</dbReference>